<gene>
    <name evidence="2" type="ORF">C2G38_2202010</name>
</gene>
<accession>A0A397UP09</accession>
<keyword evidence="1" id="KW-1133">Transmembrane helix</keyword>
<feature type="transmembrane region" description="Helical" evidence="1">
    <location>
        <begin position="66"/>
        <end position="92"/>
    </location>
</feature>
<organism evidence="2 3">
    <name type="scientific">Gigaspora rosea</name>
    <dbReference type="NCBI Taxonomy" id="44941"/>
    <lineage>
        <taxon>Eukaryota</taxon>
        <taxon>Fungi</taxon>
        <taxon>Fungi incertae sedis</taxon>
        <taxon>Mucoromycota</taxon>
        <taxon>Glomeromycotina</taxon>
        <taxon>Glomeromycetes</taxon>
        <taxon>Diversisporales</taxon>
        <taxon>Gigasporaceae</taxon>
        <taxon>Gigaspora</taxon>
    </lineage>
</organism>
<dbReference type="OrthoDB" id="2375374at2759"/>
<dbReference type="Proteomes" id="UP000266673">
    <property type="component" value="Unassembled WGS sequence"/>
</dbReference>
<proteinExistence type="predicted"/>
<keyword evidence="1" id="KW-0812">Transmembrane</keyword>
<keyword evidence="3" id="KW-1185">Reference proteome</keyword>
<sequence>MNYVFITVDLATNGQQVVALILIYFAFTNSIVEVFSTSFTRPLYMVQLPLVFLSASLKYHQSDFGYWITLTSPIILVLTFIFSARLAILCFLSNENKMLVPLVSHYPDFTTFIISMTLFSNLSKREKKFIFDWTPSKVIRISNQNSAGNINNRITCDPEEKDENLKEIIELREAILQIINNRFY</sequence>
<feature type="transmembrane region" description="Helical" evidence="1">
    <location>
        <begin position="17"/>
        <end position="35"/>
    </location>
</feature>
<keyword evidence="1" id="KW-0472">Membrane</keyword>
<name>A0A397UP09_9GLOM</name>
<dbReference type="EMBL" id="QKWP01001076">
    <property type="protein sequence ID" value="RIB11980.1"/>
    <property type="molecule type" value="Genomic_DNA"/>
</dbReference>
<dbReference type="AlphaFoldDB" id="A0A397UP09"/>
<protein>
    <submittedName>
        <fullName evidence="2">Uncharacterized protein</fullName>
    </submittedName>
</protein>
<evidence type="ECO:0000256" key="1">
    <source>
        <dbReference type="SAM" id="Phobius"/>
    </source>
</evidence>
<evidence type="ECO:0000313" key="2">
    <source>
        <dbReference type="EMBL" id="RIB11980.1"/>
    </source>
</evidence>
<evidence type="ECO:0000313" key="3">
    <source>
        <dbReference type="Proteomes" id="UP000266673"/>
    </source>
</evidence>
<comment type="caution">
    <text evidence="2">The sequence shown here is derived from an EMBL/GenBank/DDBJ whole genome shotgun (WGS) entry which is preliminary data.</text>
</comment>
<reference evidence="2 3" key="1">
    <citation type="submission" date="2018-06" db="EMBL/GenBank/DDBJ databases">
        <title>Comparative genomics reveals the genomic features of Rhizophagus irregularis, R. cerebriforme, R. diaphanum and Gigaspora rosea, and their symbiotic lifestyle signature.</title>
        <authorList>
            <person name="Morin E."/>
            <person name="San Clemente H."/>
            <person name="Chen E.C.H."/>
            <person name="De La Providencia I."/>
            <person name="Hainaut M."/>
            <person name="Kuo A."/>
            <person name="Kohler A."/>
            <person name="Murat C."/>
            <person name="Tang N."/>
            <person name="Roy S."/>
            <person name="Loubradou J."/>
            <person name="Henrissat B."/>
            <person name="Grigoriev I.V."/>
            <person name="Corradi N."/>
            <person name="Roux C."/>
            <person name="Martin F.M."/>
        </authorList>
    </citation>
    <scope>NUCLEOTIDE SEQUENCE [LARGE SCALE GENOMIC DNA]</scope>
    <source>
        <strain evidence="2 3">DAOM 194757</strain>
    </source>
</reference>